<gene>
    <name evidence="10" type="ORF">sS8_4951</name>
</gene>
<feature type="domain" description="PUA" evidence="9">
    <location>
        <begin position="16"/>
        <end position="104"/>
    </location>
</feature>
<dbReference type="PANTHER" id="PTHR42873:SF1">
    <property type="entry name" value="S-ADENOSYLMETHIONINE-DEPENDENT METHYLTRANSFERASE DOMAIN-CONTAINING PROTEIN"/>
    <property type="match status" value="1"/>
</dbReference>
<dbReference type="CDD" id="cd02440">
    <property type="entry name" value="AdoMet_MTases"/>
    <property type="match status" value="1"/>
</dbReference>
<organism evidence="10 11">
    <name type="scientific">Methylocaldum marinum</name>
    <dbReference type="NCBI Taxonomy" id="1432792"/>
    <lineage>
        <taxon>Bacteria</taxon>
        <taxon>Pseudomonadati</taxon>
        <taxon>Pseudomonadota</taxon>
        <taxon>Gammaproteobacteria</taxon>
        <taxon>Methylococcales</taxon>
        <taxon>Methylococcaceae</taxon>
        <taxon>Methylocaldum</taxon>
    </lineage>
</organism>
<dbReference type="CDD" id="cd11572">
    <property type="entry name" value="RlmI_M_like"/>
    <property type="match status" value="1"/>
</dbReference>
<dbReference type="Gene3D" id="3.40.50.150">
    <property type="entry name" value="Vaccinia Virus protein VP39"/>
    <property type="match status" value="1"/>
</dbReference>
<evidence type="ECO:0000259" key="9">
    <source>
        <dbReference type="SMART" id="SM00359"/>
    </source>
</evidence>
<evidence type="ECO:0000256" key="3">
    <source>
        <dbReference type="ARBA" id="ARBA00022552"/>
    </source>
</evidence>
<keyword evidence="7" id="KW-0694">RNA-binding</keyword>
<dbReference type="GO" id="GO:0003723">
    <property type="term" value="F:RNA binding"/>
    <property type="evidence" value="ECO:0007669"/>
    <property type="project" value="UniProtKB-KW"/>
</dbReference>
<dbReference type="InterPro" id="IPR019614">
    <property type="entry name" value="SAM-dep_methyl-trfase"/>
</dbReference>
<dbReference type="GO" id="GO:0005737">
    <property type="term" value="C:cytoplasm"/>
    <property type="evidence" value="ECO:0007669"/>
    <property type="project" value="UniProtKB-SubCell"/>
</dbReference>
<dbReference type="InterPro" id="IPR015947">
    <property type="entry name" value="PUA-like_sf"/>
</dbReference>
<dbReference type="SUPFAM" id="SSF88697">
    <property type="entry name" value="PUA domain-like"/>
    <property type="match status" value="1"/>
</dbReference>
<keyword evidence="6" id="KW-0949">S-adenosyl-L-methionine</keyword>
<dbReference type="GO" id="GO:0006364">
    <property type="term" value="P:rRNA processing"/>
    <property type="evidence" value="ECO:0007669"/>
    <property type="project" value="UniProtKB-KW"/>
</dbReference>
<comment type="similarity">
    <text evidence="8">Belongs to the methyltransferase superfamily. RlmI family.</text>
</comment>
<dbReference type="InterPro" id="IPR036974">
    <property type="entry name" value="PUA_sf"/>
</dbReference>
<keyword evidence="11" id="KW-1185">Reference proteome</keyword>
<dbReference type="InterPro" id="IPR041532">
    <property type="entry name" value="RlmI-like_PUA"/>
</dbReference>
<sequence>MSDYFSISATVMSQLPSIRLKKNEERRLRGGHSWIFSNEVDVSATPLKPFGAGELAIVESWRGQALGVAYVNPASLICARLLTRDLHAGIDRIFFERRLRRALQLRERLYSRPYYRLVYGESDGLPGAVVDRFGDVFVVQTNTAGMETLQGHLIAALETLISPRSIVLKNTSSLRALEGLETYTSVVRGALESPVEIEENGARFLVDPVGGQKTGWFFDHRESRAVLAKLSNGIRVLDLFSYTGAWGVQAALGGAASVDCVDGSEAALRLAEENGGLNGVADKMRFVKDDVFEFLKRAREERQRYDVVVVDPPALIKRKKDVGQGVEAYRRLNQGAIQVLAPGGILVSASCSFHLQRESLHDLLRATGRSMDRHLVFFRRGGQAPDHPVHPAIPETDYLKTFFCHIGETL</sequence>
<name>A0A250KZF8_9GAMM</name>
<keyword evidence="4" id="KW-0489">Methyltransferase</keyword>
<evidence type="ECO:0000256" key="6">
    <source>
        <dbReference type="ARBA" id="ARBA00022691"/>
    </source>
</evidence>
<evidence type="ECO:0000256" key="8">
    <source>
        <dbReference type="ARBA" id="ARBA00038091"/>
    </source>
</evidence>
<dbReference type="InterPro" id="IPR029063">
    <property type="entry name" value="SAM-dependent_MTases_sf"/>
</dbReference>
<dbReference type="Proteomes" id="UP000266313">
    <property type="component" value="Chromosome"/>
</dbReference>
<dbReference type="PANTHER" id="PTHR42873">
    <property type="entry name" value="RIBOSOMAL RNA LARGE SUBUNIT METHYLTRANSFERASE"/>
    <property type="match status" value="1"/>
</dbReference>
<proteinExistence type="inferred from homology"/>
<reference evidence="10 11" key="1">
    <citation type="submission" date="2016-12" db="EMBL/GenBank/DDBJ databases">
        <title>Genome sequencing of Methylocaldum marinum.</title>
        <authorList>
            <person name="Takeuchi M."/>
            <person name="Kamagata Y."/>
            <person name="Hiraoka S."/>
            <person name="Oshima K."/>
            <person name="Hattori M."/>
            <person name="Iwasaki W."/>
        </authorList>
    </citation>
    <scope>NUCLEOTIDE SEQUENCE [LARGE SCALE GENOMIC DNA]</scope>
    <source>
        <strain evidence="10 11">S8</strain>
    </source>
</reference>
<evidence type="ECO:0000256" key="5">
    <source>
        <dbReference type="ARBA" id="ARBA00022679"/>
    </source>
</evidence>
<keyword evidence="3" id="KW-0698">rRNA processing</keyword>
<dbReference type="SMART" id="SM00359">
    <property type="entry name" value="PUA"/>
    <property type="match status" value="1"/>
</dbReference>
<dbReference type="EMBL" id="AP017928">
    <property type="protein sequence ID" value="BBA36874.1"/>
    <property type="molecule type" value="Genomic_DNA"/>
</dbReference>
<keyword evidence="5" id="KW-0808">Transferase</keyword>
<evidence type="ECO:0000256" key="4">
    <source>
        <dbReference type="ARBA" id="ARBA00022603"/>
    </source>
</evidence>
<keyword evidence="2" id="KW-0963">Cytoplasm</keyword>
<evidence type="ECO:0000313" key="10">
    <source>
        <dbReference type="EMBL" id="BBA36874.1"/>
    </source>
</evidence>
<dbReference type="PROSITE" id="PS50890">
    <property type="entry name" value="PUA"/>
    <property type="match status" value="1"/>
</dbReference>
<dbReference type="Pfam" id="PF10672">
    <property type="entry name" value="Methyltrans_SAM"/>
    <property type="match status" value="1"/>
</dbReference>
<dbReference type="Gene3D" id="3.30.750.80">
    <property type="entry name" value="RNA methyltransferase domain (HRMD) like"/>
    <property type="match status" value="1"/>
</dbReference>
<dbReference type="CDD" id="cd21153">
    <property type="entry name" value="PUA_RlmI"/>
    <property type="match status" value="1"/>
</dbReference>
<dbReference type="KEGG" id="mmai:sS8_4951"/>
<dbReference type="AlphaFoldDB" id="A0A250KZF8"/>
<evidence type="ECO:0000256" key="7">
    <source>
        <dbReference type="ARBA" id="ARBA00022884"/>
    </source>
</evidence>
<dbReference type="SUPFAM" id="SSF53335">
    <property type="entry name" value="S-adenosyl-L-methionine-dependent methyltransferases"/>
    <property type="match status" value="1"/>
</dbReference>
<dbReference type="GO" id="GO:0008168">
    <property type="term" value="F:methyltransferase activity"/>
    <property type="evidence" value="ECO:0007669"/>
    <property type="project" value="UniProtKB-KW"/>
</dbReference>
<evidence type="ECO:0000256" key="2">
    <source>
        <dbReference type="ARBA" id="ARBA00022490"/>
    </source>
</evidence>
<dbReference type="InterPro" id="IPR002478">
    <property type="entry name" value="PUA"/>
</dbReference>
<dbReference type="Gene3D" id="2.30.130.10">
    <property type="entry name" value="PUA domain"/>
    <property type="match status" value="1"/>
</dbReference>
<evidence type="ECO:0000256" key="1">
    <source>
        <dbReference type="ARBA" id="ARBA00004496"/>
    </source>
</evidence>
<comment type="subcellular location">
    <subcellularLocation>
        <location evidence="1">Cytoplasm</location>
    </subcellularLocation>
</comment>
<dbReference type="GO" id="GO:0032259">
    <property type="term" value="P:methylation"/>
    <property type="evidence" value="ECO:0007669"/>
    <property type="project" value="UniProtKB-KW"/>
</dbReference>
<evidence type="ECO:0000313" key="11">
    <source>
        <dbReference type="Proteomes" id="UP000266313"/>
    </source>
</evidence>
<protein>
    <recommendedName>
        <fullName evidence="9">PUA domain-containing protein</fullName>
    </recommendedName>
</protein>
<dbReference type="Pfam" id="PF17785">
    <property type="entry name" value="PUA_3"/>
    <property type="match status" value="1"/>
</dbReference>
<accession>A0A250KZF8</accession>